<evidence type="ECO:0000256" key="5">
    <source>
        <dbReference type="ARBA" id="ARBA00022771"/>
    </source>
</evidence>
<evidence type="ECO:0000313" key="11">
    <source>
        <dbReference type="Proteomes" id="UP000241462"/>
    </source>
</evidence>
<evidence type="ECO:0000256" key="3">
    <source>
        <dbReference type="ARBA" id="ARBA00022679"/>
    </source>
</evidence>
<dbReference type="FunFam" id="3.30.40.10:FF:000127">
    <property type="entry name" value="E3 ubiquitin-protein ligase RNF181"/>
    <property type="match status" value="1"/>
</dbReference>
<feature type="non-terminal residue" evidence="10">
    <location>
        <position position="117"/>
    </location>
</feature>
<dbReference type="CDD" id="cd16454">
    <property type="entry name" value="RING-H2_PA-TM-RING"/>
    <property type="match status" value="1"/>
</dbReference>
<dbReference type="AlphaFoldDB" id="A0A2T3A675"/>
<feature type="domain" description="RING-type" evidence="9">
    <location>
        <begin position="69"/>
        <end position="110"/>
    </location>
</feature>
<dbReference type="GO" id="GO:0061630">
    <property type="term" value="F:ubiquitin protein ligase activity"/>
    <property type="evidence" value="ECO:0007669"/>
    <property type="project" value="UniProtKB-EC"/>
</dbReference>
<evidence type="ECO:0000256" key="7">
    <source>
        <dbReference type="ARBA" id="ARBA00022833"/>
    </source>
</evidence>
<dbReference type="EC" id="2.3.2.27" evidence="2"/>
<feature type="non-terminal residue" evidence="10">
    <location>
        <position position="1"/>
    </location>
</feature>
<keyword evidence="7" id="KW-0862">Zinc</keyword>
<keyword evidence="6" id="KW-0833">Ubl conjugation pathway</keyword>
<dbReference type="STRING" id="2025994.A0A2T3A675"/>
<proteinExistence type="predicted"/>
<comment type="catalytic activity">
    <reaction evidence="1">
        <text>S-ubiquitinyl-[E2 ubiquitin-conjugating enzyme]-L-cysteine + [acceptor protein]-L-lysine = [E2 ubiquitin-conjugating enzyme]-L-cysteine + N(6)-ubiquitinyl-[acceptor protein]-L-lysine.</text>
        <dbReference type="EC" id="2.3.2.27"/>
    </reaction>
</comment>
<gene>
    <name evidence="10" type="ORF">BD289DRAFT_336788</name>
</gene>
<dbReference type="OrthoDB" id="8062037at2759"/>
<keyword evidence="4" id="KW-0479">Metal-binding</keyword>
<keyword evidence="3" id="KW-0808">Transferase</keyword>
<dbReference type="InterPro" id="IPR013083">
    <property type="entry name" value="Znf_RING/FYVE/PHD"/>
</dbReference>
<dbReference type="GO" id="GO:0016567">
    <property type="term" value="P:protein ubiquitination"/>
    <property type="evidence" value="ECO:0007669"/>
    <property type="project" value="UniProtKB-ARBA"/>
</dbReference>
<dbReference type="SUPFAM" id="SSF57850">
    <property type="entry name" value="RING/U-box"/>
    <property type="match status" value="1"/>
</dbReference>
<evidence type="ECO:0000259" key="9">
    <source>
        <dbReference type="PROSITE" id="PS50089"/>
    </source>
</evidence>
<dbReference type="Proteomes" id="UP000241462">
    <property type="component" value="Unassembled WGS sequence"/>
</dbReference>
<evidence type="ECO:0000256" key="6">
    <source>
        <dbReference type="ARBA" id="ARBA00022786"/>
    </source>
</evidence>
<dbReference type="SMART" id="SM00184">
    <property type="entry name" value="RING"/>
    <property type="match status" value="1"/>
</dbReference>
<dbReference type="PROSITE" id="PS50089">
    <property type="entry name" value="ZF_RING_2"/>
    <property type="match status" value="1"/>
</dbReference>
<evidence type="ECO:0000313" key="10">
    <source>
        <dbReference type="EMBL" id="PSR83674.1"/>
    </source>
</evidence>
<keyword evidence="11" id="KW-1185">Reference proteome</keyword>
<dbReference type="PANTHER" id="PTHR45931:SF3">
    <property type="entry name" value="RING ZINC FINGER-CONTAINING PROTEIN"/>
    <property type="match status" value="1"/>
</dbReference>
<keyword evidence="5 8" id="KW-0863">Zinc-finger</keyword>
<dbReference type="Gene3D" id="3.30.40.10">
    <property type="entry name" value="Zinc/RING finger domain, C3HC4 (zinc finger)"/>
    <property type="match status" value="1"/>
</dbReference>
<dbReference type="InterPro" id="IPR051834">
    <property type="entry name" value="RING_finger_E3_ligase"/>
</dbReference>
<evidence type="ECO:0000256" key="1">
    <source>
        <dbReference type="ARBA" id="ARBA00000900"/>
    </source>
</evidence>
<dbReference type="GO" id="GO:0005634">
    <property type="term" value="C:nucleus"/>
    <property type="evidence" value="ECO:0007669"/>
    <property type="project" value="TreeGrafter"/>
</dbReference>
<evidence type="ECO:0000256" key="4">
    <source>
        <dbReference type="ARBA" id="ARBA00022723"/>
    </source>
</evidence>
<protein>
    <recommendedName>
        <fullName evidence="2">RING-type E3 ubiquitin transferase</fullName>
        <ecNumber evidence="2">2.3.2.27</ecNumber>
    </recommendedName>
</protein>
<dbReference type="GO" id="GO:0008270">
    <property type="term" value="F:zinc ion binding"/>
    <property type="evidence" value="ECO:0007669"/>
    <property type="project" value="UniProtKB-KW"/>
</dbReference>
<evidence type="ECO:0000256" key="2">
    <source>
        <dbReference type="ARBA" id="ARBA00012483"/>
    </source>
</evidence>
<dbReference type="FunCoup" id="A0A2T3A675">
    <property type="interactions" value="5"/>
</dbReference>
<name>A0A2T3A675_9PEZI</name>
<dbReference type="InParanoid" id="A0A2T3A675"/>
<dbReference type="EMBL" id="KZ678456">
    <property type="protein sequence ID" value="PSR83674.1"/>
    <property type="molecule type" value="Genomic_DNA"/>
</dbReference>
<evidence type="ECO:0000256" key="8">
    <source>
        <dbReference type="PROSITE-ProRule" id="PRU00175"/>
    </source>
</evidence>
<sequence length="117" mass="12785">LGPALAGGPNAVHGDVVYSQEALDRIITQLMDNNPQSNAAPPATEAALESLEKKKLDQEMLGDSTKAECTICIDEMNIGDEVTVLPCKHWFHGECVVLWLKEHNTCPICRASIEKQQ</sequence>
<dbReference type="GO" id="GO:0006511">
    <property type="term" value="P:ubiquitin-dependent protein catabolic process"/>
    <property type="evidence" value="ECO:0007669"/>
    <property type="project" value="TreeGrafter"/>
</dbReference>
<dbReference type="InterPro" id="IPR001841">
    <property type="entry name" value="Znf_RING"/>
</dbReference>
<accession>A0A2T3A675</accession>
<dbReference type="PANTHER" id="PTHR45931">
    <property type="entry name" value="SI:CH211-59O9.10"/>
    <property type="match status" value="1"/>
</dbReference>
<dbReference type="Pfam" id="PF13639">
    <property type="entry name" value="zf-RING_2"/>
    <property type="match status" value="1"/>
</dbReference>
<organism evidence="10 11">
    <name type="scientific">Coniella lustricola</name>
    <dbReference type="NCBI Taxonomy" id="2025994"/>
    <lineage>
        <taxon>Eukaryota</taxon>
        <taxon>Fungi</taxon>
        <taxon>Dikarya</taxon>
        <taxon>Ascomycota</taxon>
        <taxon>Pezizomycotina</taxon>
        <taxon>Sordariomycetes</taxon>
        <taxon>Sordariomycetidae</taxon>
        <taxon>Diaporthales</taxon>
        <taxon>Schizoparmaceae</taxon>
        <taxon>Coniella</taxon>
    </lineage>
</organism>
<reference evidence="10 11" key="1">
    <citation type="journal article" date="2018" name="Mycol. Prog.">
        <title>Coniella lustricola, a new species from submerged detritus.</title>
        <authorList>
            <person name="Raudabaugh D.B."/>
            <person name="Iturriaga T."/>
            <person name="Carver A."/>
            <person name="Mondo S."/>
            <person name="Pangilinan J."/>
            <person name="Lipzen A."/>
            <person name="He G."/>
            <person name="Amirebrahimi M."/>
            <person name="Grigoriev I.V."/>
            <person name="Miller A.N."/>
        </authorList>
    </citation>
    <scope>NUCLEOTIDE SEQUENCE [LARGE SCALE GENOMIC DNA]</scope>
    <source>
        <strain evidence="10 11">B22-T-1</strain>
    </source>
</reference>